<evidence type="ECO:0000256" key="7">
    <source>
        <dbReference type="ARBA" id="ARBA00077894"/>
    </source>
</evidence>
<proteinExistence type="inferred from homology"/>
<dbReference type="GeneID" id="37270382"/>
<dbReference type="GO" id="GO:0030170">
    <property type="term" value="F:pyridoxal phosphate binding"/>
    <property type="evidence" value="ECO:0007669"/>
    <property type="project" value="InterPro"/>
</dbReference>
<evidence type="ECO:0000259" key="10">
    <source>
        <dbReference type="Pfam" id="PF00155"/>
    </source>
</evidence>
<dbReference type="UniPathway" id="UPA00528">
    <property type="reaction ID" value="UER00586"/>
</dbReference>
<keyword evidence="4 11" id="KW-0808">Transferase</keyword>
<evidence type="ECO:0000256" key="8">
    <source>
        <dbReference type="ARBA" id="ARBA00078532"/>
    </source>
</evidence>
<dbReference type="InterPro" id="IPR045088">
    <property type="entry name" value="ALAT1/2-like"/>
</dbReference>
<dbReference type="STRING" id="58919.A0A316Z7Q0"/>
<dbReference type="Pfam" id="PF00155">
    <property type="entry name" value="Aminotran_1_2"/>
    <property type="match status" value="1"/>
</dbReference>
<dbReference type="OrthoDB" id="1732682at2759"/>
<dbReference type="InterPro" id="IPR015421">
    <property type="entry name" value="PyrdxlP-dep_Trfase_major"/>
</dbReference>
<dbReference type="CDD" id="cd00609">
    <property type="entry name" value="AAT_like"/>
    <property type="match status" value="1"/>
</dbReference>
<comment type="similarity">
    <text evidence="6">Belongs to the class-I pyridoxal-phosphate-dependent aminotransferase family. Alanine aminotransferase subfamily.</text>
</comment>
<sequence>MALRPLALAAAPSAACRTLAHRSPFAASSFAFSRSMSASSSSSASGSSYKPVLTRESINPHVLNVEYAVRGELSNRANKYADLIAEDKGKDLAFPSVVTANIGNPQQQPFLAQKPLTFWRQVAALTEYPDLLEDESGSLSSLFPSDARERAKAILEDVGSVGAYSHSKGAASIRKHVAEFIEERDGHPSDPELIYLTAGASGGVQTLLSVLISGPEVGVMIPIPQYPLYSAALAFNNAQAVRYDLDPHNDWAVDVKAMSESVDKARSEGVDVRAVVVINPGNPTGSCLSHENIQDILRMAHEKRLVVMADEVYQNNIYLPDSRPFISFKKVLRDFAKEGKTEADKRIAEEVEVISFHSISKGVSGECGRRGGYFELTNVDAKVEAEVYKMASVNLCPSIQGQIGVDLLVRPPRQGEPSYELYEKETSGIHATLKARSRKMREQFNKLPGVQCNEAQGALYLFPEITLPPKALEAAKKEDRLPDLYYCLRLLDATGICVVPGSGFGKMPGDKGECFLRTTVLAKETDEFVKRFGDFHNDFMKEFEA</sequence>
<dbReference type="Proteomes" id="UP000245946">
    <property type="component" value="Unassembled WGS sequence"/>
</dbReference>
<evidence type="ECO:0000256" key="4">
    <source>
        <dbReference type="ARBA" id="ARBA00022679"/>
    </source>
</evidence>
<dbReference type="FunFam" id="3.40.640.10:FF:000012">
    <property type="entry name" value="alanine aminotransferase 2"/>
    <property type="match status" value="1"/>
</dbReference>
<dbReference type="AlphaFoldDB" id="A0A316Z7Q0"/>
<name>A0A316Z7Q0_9BASI</name>
<dbReference type="GO" id="GO:0008483">
    <property type="term" value="F:transaminase activity"/>
    <property type="evidence" value="ECO:0007669"/>
    <property type="project" value="UniProtKB-KW"/>
</dbReference>
<dbReference type="Gene3D" id="3.40.640.10">
    <property type="entry name" value="Type I PLP-dependent aspartate aminotransferase-like (Major domain)"/>
    <property type="match status" value="1"/>
</dbReference>
<comment type="subunit">
    <text evidence="2">Homodimer.</text>
</comment>
<keyword evidence="3 11" id="KW-0032">Aminotransferase</keyword>
<dbReference type="PANTHER" id="PTHR11751">
    <property type="entry name" value="ALANINE AMINOTRANSFERASE"/>
    <property type="match status" value="1"/>
</dbReference>
<evidence type="ECO:0000256" key="3">
    <source>
        <dbReference type="ARBA" id="ARBA00022576"/>
    </source>
</evidence>
<dbReference type="SUPFAM" id="SSF53383">
    <property type="entry name" value="PLP-dependent transferases"/>
    <property type="match status" value="1"/>
</dbReference>
<dbReference type="Gene3D" id="1.10.287.1970">
    <property type="match status" value="1"/>
</dbReference>
<dbReference type="FunFam" id="1.10.287.1970:FF:000001">
    <property type="entry name" value="Alanine aminotransferase 2"/>
    <property type="match status" value="1"/>
</dbReference>
<evidence type="ECO:0000256" key="9">
    <source>
        <dbReference type="ARBA" id="ARBA00080525"/>
    </source>
</evidence>
<organism evidence="11 12">
    <name type="scientific">Tilletiopsis washingtonensis</name>
    <dbReference type="NCBI Taxonomy" id="58919"/>
    <lineage>
        <taxon>Eukaryota</taxon>
        <taxon>Fungi</taxon>
        <taxon>Dikarya</taxon>
        <taxon>Basidiomycota</taxon>
        <taxon>Ustilaginomycotina</taxon>
        <taxon>Exobasidiomycetes</taxon>
        <taxon>Entylomatales</taxon>
        <taxon>Entylomatales incertae sedis</taxon>
        <taxon>Tilletiopsis</taxon>
    </lineage>
</organism>
<keyword evidence="12" id="KW-1185">Reference proteome</keyword>
<evidence type="ECO:0000313" key="12">
    <source>
        <dbReference type="Proteomes" id="UP000245946"/>
    </source>
</evidence>
<keyword evidence="5" id="KW-0663">Pyridoxal phosphate</keyword>
<protein>
    <recommendedName>
        <fullName evidence="7">Glutamate pyruvate transaminase</fullName>
    </recommendedName>
    <alternativeName>
        <fullName evidence="8">Glutamic--alanine transaminase</fullName>
    </alternativeName>
    <alternativeName>
        <fullName evidence="9">Glutamic--pyruvic transaminase</fullName>
    </alternativeName>
</protein>
<reference evidence="11 12" key="1">
    <citation type="journal article" date="2018" name="Mol. Biol. Evol.">
        <title>Broad Genomic Sampling Reveals a Smut Pathogenic Ancestry of the Fungal Clade Ustilaginomycotina.</title>
        <authorList>
            <person name="Kijpornyongpan T."/>
            <person name="Mondo S.J."/>
            <person name="Barry K."/>
            <person name="Sandor L."/>
            <person name="Lee J."/>
            <person name="Lipzen A."/>
            <person name="Pangilinan J."/>
            <person name="LaButti K."/>
            <person name="Hainaut M."/>
            <person name="Henrissat B."/>
            <person name="Grigoriev I.V."/>
            <person name="Spatafora J.W."/>
            <person name="Aime M.C."/>
        </authorList>
    </citation>
    <scope>NUCLEOTIDE SEQUENCE [LARGE SCALE GENOMIC DNA]</scope>
    <source>
        <strain evidence="11 12">MCA 4186</strain>
    </source>
</reference>
<feature type="domain" description="Aminotransferase class I/classII large" evidence="10">
    <location>
        <begin position="146"/>
        <end position="531"/>
    </location>
</feature>
<dbReference type="InterPro" id="IPR015422">
    <property type="entry name" value="PyrdxlP-dep_Trfase_small"/>
</dbReference>
<dbReference type="Gene3D" id="3.90.1150.10">
    <property type="entry name" value="Aspartate Aminotransferase, domain 1"/>
    <property type="match status" value="1"/>
</dbReference>
<evidence type="ECO:0000256" key="1">
    <source>
        <dbReference type="ARBA" id="ARBA00001933"/>
    </source>
</evidence>
<evidence type="ECO:0000313" key="11">
    <source>
        <dbReference type="EMBL" id="PWN96972.1"/>
    </source>
</evidence>
<dbReference type="RefSeq" id="XP_025597251.1">
    <property type="nucleotide sequence ID" value="XM_025742838.1"/>
</dbReference>
<evidence type="ECO:0000256" key="6">
    <source>
        <dbReference type="ARBA" id="ARBA00025785"/>
    </source>
</evidence>
<gene>
    <name evidence="11" type="ORF">FA09DRAFT_331024</name>
</gene>
<dbReference type="InterPro" id="IPR004839">
    <property type="entry name" value="Aminotransferase_I/II_large"/>
</dbReference>
<accession>A0A316Z7Q0</accession>
<evidence type="ECO:0000256" key="2">
    <source>
        <dbReference type="ARBA" id="ARBA00011738"/>
    </source>
</evidence>
<dbReference type="InterPro" id="IPR015424">
    <property type="entry name" value="PyrdxlP-dep_Trfase"/>
</dbReference>
<dbReference type="FunFam" id="3.90.1150.10:FF:000151">
    <property type="entry name" value="Alanine aminotransferase 2"/>
    <property type="match status" value="1"/>
</dbReference>
<evidence type="ECO:0000256" key="5">
    <source>
        <dbReference type="ARBA" id="ARBA00022898"/>
    </source>
</evidence>
<dbReference type="PANTHER" id="PTHR11751:SF29">
    <property type="entry name" value="ALANINE TRANSAMINASE"/>
    <property type="match status" value="1"/>
</dbReference>
<comment type="cofactor">
    <cofactor evidence="1">
        <name>pyridoxal 5'-phosphate</name>
        <dbReference type="ChEBI" id="CHEBI:597326"/>
    </cofactor>
</comment>
<dbReference type="EMBL" id="KZ819297">
    <property type="protein sequence ID" value="PWN96972.1"/>
    <property type="molecule type" value="Genomic_DNA"/>
</dbReference>
<dbReference type="GO" id="GO:0042853">
    <property type="term" value="P:L-alanine catabolic process"/>
    <property type="evidence" value="ECO:0007669"/>
    <property type="project" value="UniProtKB-UniPathway"/>
</dbReference>